<name>A0A7J8ZH74_9ROSI</name>
<proteinExistence type="predicted"/>
<organism evidence="2 3">
    <name type="scientific">Gossypium laxum</name>
    <dbReference type="NCBI Taxonomy" id="34288"/>
    <lineage>
        <taxon>Eukaryota</taxon>
        <taxon>Viridiplantae</taxon>
        <taxon>Streptophyta</taxon>
        <taxon>Embryophyta</taxon>
        <taxon>Tracheophyta</taxon>
        <taxon>Spermatophyta</taxon>
        <taxon>Magnoliopsida</taxon>
        <taxon>eudicotyledons</taxon>
        <taxon>Gunneridae</taxon>
        <taxon>Pentapetalae</taxon>
        <taxon>rosids</taxon>
        <taxon>malvids</taxon>
        <taxon>Malvales</taxon>
        <taxon>Malvaceae</taxon>
        <taxon>Malvoideae</taxon>
        <taxon>Gossypium</taxon>
    </lineage>
</organism>
<sequence>MEKEFLDKVEDNAAVRTWSETTQREKGDSLAEGYVSELWDFTRISVTQNSLQDCITFGKVDLVPTIEEYMALLRCSKIQVDRAYSRAVNVPTFLKKLMNINGMRKQWVAAWIKRDDILEEKWMAILQNLQEEDIMWRALWLLPDEILYRCGDFDWTRRMKRLAVTPMMTLEYNEWWVRRINDNIPKPSQGNSQSIEEHLRVVPSKLEIIRQDFERRNVKFEKKIEQVEEEKMNLRLDMDLGKNSEQWHEEIRDEKNKTDRWERKFQEYRNQNSVIELRASLSRIEEMKKRIKELEMTLQNCEIRIEYLEVNEDRHNEQLHYFQNQVRNRDHIMGEAVVQIRDVADHLQTLAVQADTLSTQAEVYPRKSSVTIKPQHFQVGTSTPMNFQAGSGSNPADNPINPGIHDFDEVAEKEKNKRGIAKTTRGKV</sequence>
<accession>A0A7J8ZH74</accession>
<reference evidence="2 3" key="1">
    <citation type="journal article" date="2019" name="Genome Biol. Evol.">
        <title>Insights into the evolution of the New World diploid cottons (Gossypium, subgenus Houzingenia) based on genome sequencing.</title>
        <authorList>
            <person name="Grover C.E."/>
            <person name="Arick M.A. 2nd"/>
            <person name="Thrash A."/>
            <person name="Conover J.L."/>
            <person name="Sanders W.S."/>
            <person name="Peterson D.G."/>
            <person name="Frelichowski J.E."/>
            <person name="Scheffler J.A."/>
            <person name="Scheffler B.E."/>
            <person name="Wendel J.F."/>
        </authorList>
    </citation>
    <scope>NUCLEOTIDE SEQUENCE [LARGE SCALE GENOMIC DNA]</scope>
    <source>
        <strain evidence="2">4</strain>
        <tissue evidence="2">Leaf</tissue>
    </source>
</reference>
<dbReference type="PANTHER" id="PTHR48200">
    <property type="entry name" value="PROTEIN, PUTATIVE-RELATED"/>
    <property type="match status" value="1"/>
</dbReference>
<keyword evidence="1" id="KW-0175">Coiled coil</keyword>
<dbReference type="Proteomes" id="UP000593574">
    <property type="component" value="Unassembled WGS sequence"/>
</dbReference>
<feature type="coiled-coil region" evidence="1">
    <location>
        <begin position="210"/>
        <end position="311"/>
    </location>
</feature>
<evidence type="ECO:0000313" key="2">
    <source>
        <dbReference type="EMBL" id="MBA0710952.1"/>
    </source>
</evidence>
<keyword evidence="3" id="KW-1185">Reference proteome</keyword>
<gene>
    <name evidence="2" type="ORF">Golax_010195</name>
</gene>
<evidence type="ECO:0000313" key="3">
    <source>
        <dbReference type="Proteomes" id="UP000593574"/>
    </source>
</evidence>
<dbReference type="PANTHER" id="PTHR48200:SF1">
    <property type="entry name" value="AMINOTRANSFERASE-LIKE PLANT MOBILE DOMAIN-CONTAINING PROTEIN"/>
    <property type="match status" value="1"/>
</dbReference>
<evidence type="ECO:0000256" key="1">
    <source>
        <dbReference type="SAM" id="Coils"/>
    </source>
</evidence>
<protein>
    <submittedName>
        <fullName evidence="2">Uncharacterized protein</fullName>
    </submittedName>
</protein>
<dbReference type="AlphaFoldDB" id="A0A7J8ZH74"/>
<comment type="caution">
    <text evidence="2">The sequence shown here is derived from an EMBL/GenBank/DDBJ whole genome shotgun (WGS) entry which is preliminary data.</text>
</comment>
<dbReference type="EMBL" id="JABEZV010000005">
    <property type="protein sequence ID" value="MBA0710952.1"/>
    <property type="molecule type" value="Genomic_DNA"/>
</dbReference>